<gene>
    <name evidence="6" type="ORF">BK138_19875</name>
</gene>
<accession>A0A1R1EN16</accession>
<dbReference type="STRING" id="297318.BK138_19875"/>
<keyword evidence="3" id="KW-0238">DNA-binding</keyword>
<evidence type="ECO:0000259" key="5">
    <source>
        <dbReference type="PROSITE" id="PS50931"/>
    </source>
</evidence>
<dbReference type="GO" id="GO:0000976">
    <property type="term" value="F:transcription cis-regulatory region binding"/>
    <property type="evidence" value="ECO:0007669"/>
    <property type="project" value="TreeGrafter"/>
</dbReference>
<evidence type="ECO:0000256" key="4">
    <source>
        <dbReference type="ARBA" id="ARBA00023163"/>
    </source>
</evidence>
<dbReference type="Gene3D" id="3.40.190.290">
    <property type="match status" value="1"/>
</dbReference>
<dbReference type="InterPro" id="IPR005119">
    <property type="entry name" value="LysR_subst-bd"/>
</dbReference>
<evidence type="ECO:0000256" key="1">
    <source>
        <dbReference type="ARBA" id="ARBA00009437"/>
    </source>
</evidence>
<dbReference type="Proteomes" id="UP000187172">
    <property type="component" value="Unassembled WGS sequence"/>
</dbReference>
<dbReference type="PRINTS" id="PR00039">
    <property type="entry name" value="HTHLYSR"/>
</dbReference>
<organism evidence="6 7">
    <name type="scientific">Paenibacillus rhizosphaerae</name>
    <dbReference type="NCBI Taxonomy" id="297318"/>
    <lineage>
        <taxon>Bacteria</taxon>
        <taxon>Bacillati</taxon>
        <taxon>Bacillota</taxon>
        <taxon>Bacilli</taxon>
        <taxon>Bacillales</taxon>
        <taxon>Paenibacillaceae</taxon>
        <taxon>Paenibacillus</taxon>
    </lineage>
</organism>
<dbReference type="Pfam" id="PF03466">
    <property type="entry name" value="LysR_substrate"/>
    <property type="match status" value="1"/>
</dbReference>
<protein>
    <submittedName>
        <fullName evidence="6">LysR family transcriptional regulator</fullName>
    </submittedName>
</protein>
<dbReference type="GO" id="GO:0003700">
    <property type="term" value="F:DNA-binding transcription factor activity"/>
    <property type="evidence" value="ECO:0007669"/>
    <property type="project" value="InterPro"/>
</dbReference>
<dbReference type="RefSeq" id="WP_076172278.1">
    <property type="nucleotide sequence ID" value="NZ_MRTP01000005.1"/>
</dbReference>
<evidence type="ECO:0000313" key="6">
    <source>
        <dbReference type="EMBL" id="OMF53159.1"/>
    </source>
</evidence>
<dbReference type="FunFam" id="1.10.10.10:FF:000001">
    <property type="entry name" value="LysR family transcriptional regulator"/>
    <property type="match status" value="1"/>
</dbReference>
<keyword evidence="4" id="KW-0804">Transcription</keyword>
<keyword evidence="7" id="KW-1185">Reference proteome</keyword>
<evidence type="ECO:0000313" key="7">
    <source>
        <dbReference type="Proteomes" id="UP000187172"/>
    </source>
</evidence>
<evidence type="ECO:0000256" key="2">
    <source>
        <dbReference type="ARBA" id="ARBA00023015"/>
    </source>
</evidence>
<dbReference type="InterPro" id="IPR036388">
    <property type="entry name" value="WH-like_DNA-bd_sf"/>
</dbReference>
<dbReference type="SUPFAM" id="SSF46785">
    <property type="entry name" value="Winged helix' DNA-binding domain"/>
    <property type="match status" value="1"/>
</dbReference>
<dbReference type="InterPro" id="IPR000847">
    <property type="entry name" value="LysR_HTH_N"/>
</dbReference>
<comment type="caution">
    <text evidence="6">The sequence shown here is derived from an EMBL/GenBank/DDBJ whole genome shotgun (WGS) entry which is preliminary data.</text>
</comment>
<keyword evidence="2" id="KW-0805">Transcription regulation</keyword>
<sequence length="299" mass="32889">MELTDLKVFMAIVKEGSITRAAEKLGYVQSNLTTRVRKLESELGAQLFLRTPKGVVLAEKGLVLYQYATDILMLAEEAAKAVKEPDYPCGPLSIGVVETIASTAPFIQALSEFQTQYPEVSLSLVTATSKENYEKVLDRRLDGAFLTGEFELSSLQIAFEIQEEVVLLTPAGQGTEAFAKTGNPAWVVFPKGCPLRAANEDWLHSEEEQGMNMIEVSTLETMLNCVRAGIGSAFLTRMAVTATADEDGVRMYPVPEQYQFVTTRLVSRKEQFQSQAFLAFAACVKRAGQRFNLAGYANV</sequence>
<dbReference type="PANTHER" id="PTHR30126">
    <property type="entry name" value="HTH-TYPE TRANSCRIPTIONAL REGULATOR"/>
    <property type="match status" value="1"/>
</dbReference>
<dbReference type="AlphaFoldDB" id="A0A1R1EN16"/>
<dbReference type="Pfam" id="PF00126">
    <property type="entry name" value="HTH_1"/>
    <property type="match status" value="1"/>
</dbReference>
<reference evidence="6 7" key="1">
    <citation type="submission" date="2016-11" db="EMBL/GenBank/DDBJ databases">
        <title>Paenibacillus species isolates.</title>
        <authorList>
            <person name="Beno S.M."/>
        </authorList>
    </citation>
    <scope>NUCLEOTIDE SEQUENCE [LARGE SCALE GENOMIC DNA]</scope>
    <source>
        <strain evidence="6 7">FSL R5-0378</strain>
    </source>
</reference>
<dbReference type="InterPro" id="IPR036390">
    <property type="entry name" value="WH_DNA-bd_sf"/>
</dbReference>
<name>A0A1R1EN16_9BACL</name>
<feature type="domain" description="HTH lysR-type" evidence="5">
    <location>
        <begin position="1"/>
        <end position="58"/>
    </location>
</feature>
<proteinExistence type="inferred from homology"/>
<dbReference type="Gene3D" id="1.10.10.10">
    <property type="entry name" value="Winged helix-like DNA-binding domain superfamily/Winged helix DNA-binding domain"/>
    <property type="match status" value="1"/>
</dbReference>
<dbReference type="PANTHER" id="PTHR30126:SF40">
    <property type="entry name" value="HTH-TYPE TRANSCRIPTIONAL REGULATOR GLTR"/>
    <property type="match status" value="1"/>
</dbReference>
<dbReference type="PROSITE" id="PS50931">
    <property type="entry name" value="HTH_LYSR"/>
    <property type="match status" value="1"/>
</dbReference>
<evidence type="ECO:0000256" key="3">
    <source>
        <dbReference type="ARBA" id="ARBA00023125"/>
    </source>
</evidence>
<comment type="similarity">
    <text evidence="1">Belongs to the LysR transcriptional regulatory family.</text>
</comment>
<dbReference type="SUPFAM" id="SSF53850">
    <property type="entry name" value="Periplasmic binding protein-like II"/>
    <property type="match status" value="1"/>
</dbReference>
<dbReference type="EMBL" id="MRTP01000005">
    <property type="protein sequence ID" value="OMF53159.1"/>
    <property type="molecule type" value="Genomic_DNA"/>
</dbReference>